<dbReference type="AlphaFoldDB" id="E0TFB6"/>
<dbReference type="EMBL" id="CP002156">
    <property type="protein sequence ID" value="ADM09034.1"/>
    <property type="molecule type" value="Genomic_DNA"/>
</dbReference>
<gene>
    <name evidence="1" type="ordered locus">PB2503_04797</name>
</gene>
<dbReference type="RefSeq" id="WP_013300008.1">
    <property type="nucleotide sequence ID" value="NC_014414.1"/>
</dbReference>
<dbReference type="HOGENOM" id="CLU_739344_0_0_5"/>
<organism evidence="1 2">
    <name type="scientific">Parvularcula bermudensis (strain ATCC BAA-594 / HTCC2503 / KCTC 12087)</name>
    <dbReference type="NCBI Taxonomy" id="314260"/>
    <lineage>
        <taxon>Bacteria</taxon>
        <taxon>Pseudomonadati</taxon>
        <taxon>Pseudomonadota</taxon>
        <taxon>Alphaproteobacteria</taxon>
        <taxon>Parvularculales</taxon>
        <taxon>Parvularculaceae</taxon>
        <taxon>Parvularcula</taxon>
    </lineage>
</organism>
<evidence type="ECO:0000313" key="1">
    <source>
        <dbReference type="EMBL" id="ADM09034.1"/>
    </source>
</evidence>
<proteinExistence type="predicted"/>
<evidence type="ECO:0000313" key="2">
    <source>
        <dbReference type="Proteomes" id="UP000001302"/>
    </source>
</evidence>
<dbReference type="KEGG" id="pbr:PB2503_04797"/>
<protein>
    <submittedName>
        <fullName evidence="1">Uncharacterized protein</fullName>
    </submittedName>
</protein>
<sequence>MQRYESTASTHDVIRHELEAIGSPILSLLIPCPSVATFGEKWRILAKTYEQTLRGRGQLEDRAADFIAQLSLKDFAGQGIALFVGPEGMRSLQLNRRPRAAMYRGEHPFLLPVLADTARRSSEWVLALNKDAPKLFFYANGEAVDLSDRLDGPSYDDIEQRRHVQDDVFFHAGRRGGAPSATAASVFHALGSGVGLEREKTDDQFYLATAKAVLAALPPQTDHLLVMGDPKTVGRFIEQFPSTDFELNSLEGAGDAQTAEGIATRLSEHVLPAIDLPEGTDDEAVIAQAVETGRVERFYLKDSVSLLESRSSGESEHVDLVDIAASHSDLLRLNTLTLMALSHGAGLVWRPASATDSSKAPAFAAMRWEKNVAE</sequence>
<name>E0TFB6_PARBH</name>
<reference evidence="1 2" key="2">
    <citation type="journal article" date="2011" name="J. Bacteriol.">
        <title>Complete genome sequence of strain HTCC2503T of Parvularcula bermudensis, the type species of the order "Parvularculales" in the class Alphaproteobacteria.</title>
        <authorList>
            <person name="Oh H.M."/>
            <person name="Kang I."/>
            <person name="Vergin K.L."/>
            <person name="Kang D."/>
            <person name="Rhee K.H."/>
            <person name="Giovannoni S.J."/>
            <person name="Cho J.C."/>
        </authorList>
    </citation>
    <scope>NUCLEOTIDE SEQUENCE [LARGE SCALE GENOMIC DNA]</scope>
    <source>
        <strain evidence="2">ATCC BAA-594 / HTCC2503 / KCTC 12087</strain>
    </source>
</reference>
<keyword evidence="2" id="KW-1185">Reference proteome</keyword>
<dbReference type="STRING" id="314260.PB2503_04797"/>
<dbReference type="OrthoDB" id="7626190at2"/>
<dbReference type="Proteomes" id="UP000001302">
    <property type="component" value="Chromosome"/>
</dbReference>
<reference evidence="2" key="1">
    <citation type="submission" date="2010-08" db="EMBL/GenBank/DDBJ databases">
        <title>Genome sequence of Parvularcula bermudensis HTCC2503.</title>
        <authorList>
            <person name="Kang D.-M."/>
            <person name="Oh H.-M."/>
            <person name="Cho J.-C."/>
        </authorList>
    </citation>
    <scope>NUCLEOTIDE SEQUENCE [LARGE SCALE GENOMIC DNA]</scope>
    <source>
        <strain evidence="2">ATCC BAA-594 / HTCC2503 / KCTC 12087</strain>
    </source>
</reference>
<accession>E0TFB6</accession>